<keyword evidence="8" id="KW-0969">Cilium</keyword>
<protein>
    <recommendedName>
        <fullName evidence="5">Flagellar hook-associated protein 2</fullName>
        <shortName evidence="5">HAP2</shortName>
    </recommendedName>
    <alternativeName>
        <fullName evidence="5">Flagellar cap protein</fullName>
    </alternativeName>
</protein>
<dbReference type="GO" id="GO:0007155">
    <property type="term" value="P:cell adhesion"/>
    <property type="evidence" value="ECO:0007669"/>
    <property type="project" value="InterPro"/>
</dbReference>
<evidence type="ECO:0000256" key="5">
    <source>
        <dbReference type="RuleBase" id="RU362066"/>
    </source>
</evidence>
<dbReference type="GO" id="GO:0009421">
    <property type="term" value="C:bacterial-type flagellum filament cap"/>
    <property type="evidence" value="ECO:0007669"/>
    <property type="project" value="InterPro"/>
</dbReference>
<dbReference type="InterPro" id="IPR040026">
    <property type="entry name" value="FliD"/>
</dbReference>
<sequence length="483" mass="53717">MRISGLATGMDTESIIRDMMTAHRLPLDKITQRKQYLEWQLDDYRSINRDLKSMSDNLFDTVMRQGTYLAKQVNISNENAVNIRSLSATSEFAGTLSIEKLATAATLHSAEGITLEGEHTVNSTLQELGIVGSEITIQAPGAETVTLTFDPAKDTLTTVLSRINKEANVTAFYDSFTGKIAMTSKNSGTGEIGVSGDLGTALKLTNGTKTEGQNAQFTFNGLETERTSNTFQINGFEITLKEVSEAPITFSSSPDTDKVLESVVKFVDDYNKLIEELNAKIKEPRYRDFQPLSDEQKAEMKEKEIELWEEKAMSGTLRNDSTIQSLLQRMRTALNGAVGTTDPKLRLSDIGITPSKNYLDNGKLVIDEDKLRQVISENPNKVYEVLGKSGENEEDRGLVGRLRTAIDDTRKVITARAGNAGAVNDTFTLGRTLKQMDSQIERFQTRMQQVEDRYWKQFTRMEMAIQRANAQSAQLMSAFGGMM</sequence>
<dbReference type="Pfam" id="PF02465">
    <property type="entry name" value="FliD_N"/>
    <property type="match status" value="1"/>
</dbReference>
<keyword evidence="9" id="KW-1185">Reference proteome</keyword>
<keyword evidence="4 5" id="KW-0975">Bacterial flagellum</keyword>
<keyword evidence="3" id="KW-0175">Coiled coil</keyword>
<accession>A0A380BG68</accession>
<comment type="function">
    <text evidence="5">Required for morphogenesis and for the elongation of the flagellar filament by facilitating polymerization of the flagellin monomers at the tip of growing filament. Forms a capping structure, which prevents flagellin subunits (transported through the central channel of the flagellum) from leaking out without polymerization at the distal end.</text>
</comment>
<evidence type="ECO:0000259" key="7">
    <source>
        <dbReference type="Pfam" id="PF07195"/>
    </source>
</evidence>
<dbReference type="OrthoDB" id="9776025at2"/>
<dbReference type="InterPro" id="IPR003481">
    <property type="entry name" value="FliD_N"/>
</dbReference>
<dbReference type="EMBL" id="UGYZ01000002">
    <property type="protein sequence ID" value="SUI99830.1"/>
    <property type="molecule type" value="Genomic_DNA"/>
</dbReference>
<evidence type="ECO:0000256" key="4">
    <source>
        <dbReference type="ARBA" id="ARBA00023143"/>
    </source>
</evidence>
<dbReference type="GO" id="GO:0009424">
    <property type="term" value="C:bacterial-type flagellum hook"/>
    <property type="evidence" value="ECO:0007669"/>
    <property type="project" value="UniProtKB-UniRule"/>
</dbReference>
<evidence type="ECO:0000259" key="6">
    <source>
        <dbReference type="Pfam" id="PF02465"/>
    </source>
</evidence>
<evidence type="ECO:0000256" key="3">
    <source>
        <dbReference type="ARBA" id="ARBA00023054"/>
    </source>
</evidence>
<feature type="domain" description="Flagellar hook-associated protein 2 N-terminal" evidence="6">
    <location>
        <begin position="8"/>
        <end position="104"/>
    </location>
</feature>
<evidence type="ECO:0000256" key="1">
    <source>
        <dbReference type="ARBA" id="ARBA00009764"/>
    </source>
</evidence>
<comment type="subcellular location">
    <subcellularLocation>
        <location evidence="5">Secreted</location>
    </subcellularLocation>
    <subcellularLocation>
        <location evidence="5">Bacterial flagellum</location>
    </subcellularLocation>
</comment>
<comment type="similarity">
    <text evidence="1 5">Belongs to the FliD family.</text>
</comment>
<dbReference type="GO" id="GO:0071973">
    <property type="term" value="P:bacterial-type flagellum-dependent cell motility"/>
    <property type="evidence" value="ECO:0007669"/>
    <property type="project" value="TreeGrafter"/>
</dbReference>
<dbReference type="RefSeq" id="WP_115360237.1">
    <property type="nucleotide sequence ID" value="NZ_CP038012.1"/>
</dbReference>
<evidence type="ECO:0000256" key="2">
    <source>
        <dbReference type="ARBA" id="ARBA00011255"/>
    </source>
</evidence>
<dbReference type="NCBIfam" id="NF005833">
    <property type="entry name" value="PRK07737.1"/>
    <property type="match status" value="1"/>
</dbReference>
<comment type="subunit">
    <text evidence="2 5">Homopentamer.</text>
</comment>
<dbReference type="PANTHER" id="PTHR30288:SF0">
    <property type="entry name" value="FLAGELLAR HOOK-ASSOCIATED PROTEIN 2"/>
    <property type="match status" value="1"/>
</dbReference>
<feature type="domain" description="Flagellar hook-associated protein 2 C-terminal" evidence="7">
    <location>
        <begin position="212"/>
        <end position="469"/>
    </location>
</feature>
<name>A0A380BG68_SPOPA</name>
<evidence type="ECO:0000313" key="8">
    <source>
        <dbReference type="EMBL" id="SUI99830.1"/>
    </source>
</evidence>
<keyword evidence="5" id="KW-0964">Secreted</keyword>
<dbReference type="InterPro" id="IPR010809">
    <property type="entry name" value="FliD_C"/>
</dbReference>
<organism evidence="8 9">
    <name type="scientific">Sporosarcina pasteurii</name>
    <name type="common">Bacillus pasteurii</name>
    <dbReference type="NCBI Taxonomy" id="1474"/>
    <lineage>
        <taxon>Bacteria</taxon>
        <taxon>Bacillati</taxon>
        <taxon>Bacillota</taxon>
        <taxon>Bacilli</taxon>
        <taxon>Bacillales</taxon>
        <taxon>Caryophanaceae</taxon>
        <taxon>Sporosarcina</taxon>
    </lineage>
</organism>
<dbReference type="Pfam" id="PF07195">
    <property type="entry name" value="FliD_C"/>
    <property type="match status" value="1"/>
</dbReference>
<dbReference type="GO" id="GO:0005576">
    <property type="term" value="C:extracellular region"/>
    <property type="evidence" value="ECO:0007669"/>
    <property type="project" value="UniProtKB-SubCell"/>
</dbReference>
<evidence type="ECO:0000313" key="9">
    <source>
        <dbReference type="Proteomes" id="UP000254519"/>
    </source>
</evidence>
<keyword evidence="8" id="KW-0282">Flagellum</keyword>
<gene>
    <name evidence="8" type="primary">fliD</name>
    <name evidence="8" type="ORF">NCTC4822_00786</name>
</gene>
<reference evidence="8 9" key="1">
    <citation type="submission" date="2018-06" db="EMBL/GenBank/DDBJ databases">
        <authorList>
            <consortium name="Pathogen Informatics"/>
            <person name="Doyle S."/>
        </authorList>
    </citation>
    <scope>NUCLEOTIDE SEQUENCE [LARGE SCALE GENOMIC DNA]</scope>
    <source>
        <strain evidence="9">ATCC 11859 / DSM 33 / NCIB 8841 / NCTC 4822</strain>
    </source>
</reference>
<proteinExistence type="inferred from homology"/>
<keyword evidence="8" id="KW-0966">Cell projection</keyword>
<dbReference type="PANTHER" id="PTHR30288">
    <property type="entry name" value="FLAGELLAR CAP/ASSEMBLY PROTEIN FLID"/>
    <property type="match status" value="1"/>
</dbReference>
<dbReference type="Proteomes" id="UP000254519">
    <property type="component" value="Unassembled WGS sequence"/>
</dbReference>
<dbReference type="AlphaFoldDB" id="A0A380BG68"/>